<dbReference type="Pfam" id="PF00004">
    <property type="entry name" value="AAA"/>
    <property type="match status" value="1"/>
</dbReference>
<dbReference type="SUPFAM" id="SSF52540">
    <property type="entry name" value="P-loop containing nucleoside triphosphate hydrolases"/>
    <property type="match status" value="1"/>
</dbReference>
<feature type="domain" description="ATPase AAA-type core" evidence="1">
    <location>
        <begin position="2"/>
        <end position="131"/>
    </location>
</feature>
<keyword evidence="3" id="KW-1185">Reference proteome</keyword>
<organism evidence="2 3">
    <name type="scientific">Elysia chlorotica</name>
    <name type="common">Eastern emerald elysia</name>
    <name type="synonym">Sea slug</name>
    <dbReference type="NCBI Taxonomy" id="188477"/>
    <lineage>
        <taxon>Eukaryota</taxon>
        <taxon>Metazoa</taxon>
        <taxon>Spiralia</taxon>
        <taxon>Lophotrochozoa</taxon>
        <taxon>Mollusca</taxon>
        <taxon>Gastropoda</taxon>
        <taxon>Heterobranchia</taxon>
        <taxon>Euthyneura</taxon>
        <taxon>Panpulmonata</taxon>
        <taxon>Sacoglossa</taxon>
        <taxon>Placobranchoidea</taxon>
        <taxon>Plakobranchidae</taxon>
        <taxon>Elysia</taxon>
    </lineage>
</organism>
<comment type="caution">
    <text evidence="2">The sequence shown here is derived from an EMBL/GenBank/DDBJ whole genome shotgun (WGS) entry which is preliminary data.</text>
</comment>
<dbReference type="Gene3D" id="3.40.50.300">
    <property type="entry name" value="P-loop containing nucleotide triphosphate hydrolases"/>
    <property type="match status" value="1"/>
</dbReference>
<proteinExistence type="predicted"/>
<dbReference type="InterPro" id="IPR052267">
    <property type="entry name" value="N-DRC_Component"/>
</dbReference>
<dbReference type="InterPro" id="IPR027417">
    <property type="entry name" value="P-loop_NTPase"/>
</dbReference>
<feature type="non-terminal residue" evidence="2">
    <location>
        <position position="1"/>
    </location>
</feature>
<dbReference type="PANTHER" id="PTHR14690:SF0">
    <property type="entry name" value="IQ MOTIF CONTAINING WITH AAA DOMAIN 1"/>
    <property type="match status" value="1"/>
</dbReference>
<protein>
    <recommendedName>
        <fullName evidence="1">ATPase AAA-type core domain-containing protein</fullName>
    </recommendedName>
</protein>
<dbReference type="EMBL" id="RQTK01001236">
    <property type="protein sequence ID" value="RUS71306.1"/>
    <property type="molecule type" value="Genomic_DNA"/>
</dbReference>
<dbReference type="Proteomes" id="UP000271974">
    <property type="component" value="Unassembled WGS sequence"/>
</dbReference>
<name>A0A433SPY9_ELYCH</name>
<sequence>ICGVRGTGKKLLVQAICNEVGATFFDLTPSNLEGKYDSKEGKKMLMHLIIKMGKALEPAVFWIGQCEKMFLKKKDKEDTANPGQWVKGLQKTLKKGIKNGDRMMLIGTSSLPSLTKPKKFNKFFDRIIIVPYPDYPSRYLAWKHFITLNLKEPLSPRFELSSLTKVTSGYTIAAIKNTCEEVLTEKRKSILKYNPLRAYDFTNDISRHDPIFQEEHDEFLAWYNGTPLAKQRQKRVHQEEAEEAEKK</sequence>
<dbReference type="Gene3D" id="1.10.8.60">
    <property type="match status" value="1"/>
</dbReference>
<dbReference type="OrthoDB" id="3046016at2759"/>
<evidence type="ECO:0000313" key="3">
    <source>
        <dbReference type="Proteomes" id="UP000271974"/>
    </source>
</evidence>
<gene>
    <name evidence="2" type="ORF">EGW08_020936</name>
</gene>
<dbReference type="GO" id="GO:0016887">
    <property type="term" value="F:ATP hydrolysis activity"/>
    <property type="evidence" value="ECO:0007669"/>
    <property type="project" value="InterPro"/>
</dbReference>
<dbReference type="STRING" id="188477.A0A433SPY9"/>
<dbReference type="AlphaFoldDB" id="A0A433SPY9"/>
<reference evidence="2 3" key="1">
    <citation type="submission" date="2019-01" db="EMBL/GenBank/DDBJ databases">
        <title>A draft genome assembly of the solar-powered sea slug Elysia chlorotica.</title>
        <authorList>
            <person name="Cai H."/>
            <person name="Li Q."/>
            <person name="Fang X."/>
            <person name="Li J."/>
            <person name="Curtis N.E."/>
            <person name="Altenburger A."/>
            <person name="Shibata T."/>
            <person name="Feng M."/>
            <person name="Maeda T."/>
            <person name="Schwartz J.A."/>
            <person name="Shigenobu S."/>
            <person name="Lundholm N."/>
            <person name="Nishiyama T."/>
            <person name="Yang H."/>
            <person name="Hasebe M."/>
            <person name="Li S."/>
            <person name="Pierce S.K."/>
            <person name="Wang J."/>
        </authorList>
    </citation>
    <scope>NUCLEOTIDE SEQUENCE [LARGE SCALE GENOMIC DNA]</scope>
    <source>
        <strain evidence="2">EC2010</strain>
        <tissue evidence="2">Whole organism of an adult</tissue>
    </source>
</reference>
<evidence type="ECO:0000259" key="1">
    <source>
        <dbReference type="Pfam" id="PF00004"/>
    </source>
</evidence>
<dbReference type="PANTHER" id="PTHR14690">
    <property type="entry name" value="IQ MOTIF CONTAINING WITH AAA DOMAIN 1"/>
    <property type="match status" value="1"/>
</dbReference>
<evidence type="ECO:0000313" key="2">
    <source>
        <dbReference type="EMBL" id="RUS71306.1"/>
    </source>
</evidence>
<dbReference type="InterPro" id="IPR003959">
    <property type="entry name" value="ATPase_AAA_core"/>
</dbReference>
<accession>A0A433SPY9</accession>
<dbReference type="GO" id="GO:0005524">
    <property type="term" value="F:ATP binding"/>
    <property type="evidence" value="ECO:0007669"/>
    <property type="project" value="InterPro"/>
</dbReference>